<evidence type="ECO:0000256" key="2">
    <source>
        <dbReference type="SAM" id="Phobius"/>
    </source>
</evidence>
<sequence length="154" mass="18060">MLNQDKNKGIIYMIVLLVLLVVIMTGFKNADDSYAIEVEDIRQDLEVKMDELVEREKEVRNHIQELLDNPPRENRHTHGLKDGCDLKACDQELLLNRMEPTVIPDAHWCHTGDYHQRCLFNDHTKVCGCYLYEYKCCCGKLMLFGTEYCQRHVI</sequence>
<evidence type="ECO:0000256" key="1">
    <source>
        <dbReference type="SAM" id="Coils"/>
    </source>
</evidence>
<dbReference type="Proteomes" id="UP000001572">
    <property type="component" value="Chromosome"/>
</dbReference>
<organism evidence="3 4">
    <name type="scientific">Alkaliphilus metalliredigens (strain QYMF)</name>
    <dbReference type="NCBI Taxonomy" id="293826"/>
    <lineage>
        <taxon>Bacteria</taxon>
        <taxon>Bacillati</taxon>
        <taxon>Bacillota</taxon>
        <taxon>Clostridia</taxon>
        <taxon>Peptostreptococcales</taxon>
        <taxon>Natronincolaceae</taxon>
        <taxon>Alkaliphilus</taxon>
    </lineage>
</organism>
<dbReference type="STRING" id="293826.Amet_1306"/>
<feature type="transmembrane region" description="Helical" evidence="2">
    <location>
        <begin position="9"/>
        <end position="27"/>
    </location>
</feature>
<gene>
    <name evidence="3" type="ordered locus">Amet_1306</name>
</gene>
<dbReference type="KEGG" id="amt:Amet_1306"/>
<reference evidence="4" key="1">
    <citation type="journal article" date="2016" name="Genome Announc.">
        <title>Complete genome sequence of Alkaliphilus metalliredigens strain QYMF, an alkaliphilic and metal-reducing bacterium isolated from borax-contaminated leachate ponds.</title>
        <authorList>
            <person name="Hwang C."/>
            <person name="Copeland A."/>
            <person name="Lucas S."/>
            <person name="Lapidus A."/>
            <person name="Barry K."/>
            <person name="Detter J.C."/>
            <person name="Glavina Del Rio T."/>
            <person name="Hammon N."/>
            <person name="Israni S."/>
            <person name="Dalin E."/>
            <person name="Tice H."/>
            <person name="Pitluck S."/>
            <person name="Chertkov O."/>
            <person name="Brettin T."/>
            <person name="Bruce D."/>
            <person name="Han C."/>
            <person name="Schmutz J."/>
            <person name="Larimer F."/>
            <person name="Land M.L."/>
            <person name="Hauser L."/>
            <person name="Kyrpides N."/>
            <person name="Mikhailova N."/>
            <person name="Ye Q."/>
            <person name="Zhou J."/>
            <person name="Richardson P."/>
            <person name="Fields M.W."/>
        </authorList>
    </citation>
    <scope>NUCLEOTIDE SEQUENCE [LARGE SCALE GENOMIC DNA]</scope>
    <source>
        <strain evidence="4">QYMF</strain>
    </source>
</reference>
<keyword evidence="2" id="KW-1133">Transmembrane helix</keyword>
<evidence type="ECO:0000313" key="4">
    <source>
        <dbReference type="Proteomes" id="UP000001572"/>
    </source>
</evidence>
<name>A6TMU3_ALKMQ</name>
<dbReference type="AlphaFoldDB" id="A6TMU3"/>
<keyword evidence="2" id="KW-0812">Transmembrane</keyword>
<protein>
    <submittedName>
        <fullName evidence="3">Uncharacterized protein</fullName>
    </submittedName>
</protein>
<keyword evidence="4" id="KW-1185">Reference proteome</keyword>
<proteinExistence type="predicted"/>
<feature type="coiled-coil region" evidence="1">
    <location>
        <begin position="35"/>
        <end position="69"/>
    </location>
</feature>
<accession>A6TMU3</accession>
<keyword evidence="1" id="KW-0175">Coiled coil</keyword>
<dbReference type="OrthoDB" id="9974113at2"/>
<dbReference type="HOGENOM" id="CLU_1891765_0_0_9"/>
<keyword evidence="2" id="KW-0472">Membrane</keyword>
<evidence type="ECO:0000313" key="3">
    <source>
        <dbReference type="EMBL" id="ABR47511.1"/>
    </source>
</evidence>
<dbReference type="RefSeq" id="WP_012062552.1">
    <property type="nucleotide sequence ID" value="NC_009633.1"/>
</dbReference>
<dbReference type="EMBL" id="CP000724">
    <property type="protein sequence ID" value="ABR47511.1"/>
    <property type="molecule type" value="Genomic_DNA"/>
</dbReference>